<feature type="domain" description="Ribosomal RNA methyltransferase SPB1-like C-terminal" evidence="11">
    <location>
        <begin position="689"/>
        <end position="908"/>
    </location>
</feature>
<feature type="domain" description="Ribosomal RNA methyltransferase FtsJ" evidence="10">
    <location>
        <begin position="25"/>
        <end position="201"/>
    </location>
</feature>
<feature type="compositionally biased region" description="Acidic residues" evidence="9">
    <location>
        <begin position="350"/>
        <end position="368"/>
    </location>
</feature>
<dbReference type="GO" id="GO:0008650">
    <property type="term" value="F:rRNA (uridine-2'-O-)-methyltransferase activity"/>
    <property type="evidence" value="ECO:0007669"/>
    <property type="project" value="TreeGrafter"/>
</dbReference>
<dbReference type="InterPro" id="IPR029063">
    <property type="entry name" value="SAM-dependent_MTases_sf"/>
</dbReference>
<dbReference type="GO" id="GO:0000463">
    <property type="term" value="P:maturation of LSU-rRNA from tricistronic rRNA transcript (SSU-rRNA, 5.8S rRNA, LSU-rRNA)"/>
    <property type="evidence" value="ECO:0007669"/>
    <property type="project" value="TreeGrafter"/>
</dbReference>
<keyword evidence="2 8" id="KW-0690">Ribosome biogenesis</keyword>
<protein>
    <recommendedName>
        <fullName evidence="8">Putative rRNA methyltransferase</fullName>
        <ecNumber evidence="8">2.1.1.-</ecNumber>
    </recommendedName>
    <alternativeName>
        <fullName evidence="8">2'-O-ribose RNA methyltransferase SPB1 homolog</fullName>
    </alternativeName>
</protein>
<feature type="compositionally biased region" description="Basic and acidic residues" evidence="9">
    <location>
        <begin position="693"/>
        <end position="711"/>
    </location>
</feature>
<evidence type="ECO:0000259" key="10">
    <source>
        <dbReference type="Pfam" id="PF01728"/>
    </source>
</evidence>
<comment type="function">
    <text evidence="8">Probable methyltransferase involved in the maturation of rRNA and in the biogenesis of ribosomal subunits.</text>
</comment>
<feature type="binding site" evidence="8">
    <location>
        <position position="93"/>
    </location>
    <ligand>
        <name>S-adenosyl-L-methionine</name>
        <dbReference type="ChEBI" id="CHEBI:59789"/>
    </ligand>
</feature>
<accession>A0AAV7ZPE7</accession>
<comment type="similarity">
    <text evidence="8">Belongs to the class I-like SAM-binding methyltransferase superfamily. RNA methyltransferase RlmE family. SPB1 subfamily.</text>
</comment>
<keyword evidence="4 8" id="KW-0489">Methyltransferase</keyword>
<evidence type="ECO:0000313" key="13">
    <source>
        <dbReference type="EMBL" id="KAJ3442233.1"/>
    </source>
</evidence>
<feature type="binding site" evidence="8">
    <location>
        <position position="118"/>
    </location>
    <ligand>
        <name>S-adenosyl-L-methionine</name>
        <dbReference type="ChEBI" id="CHEBI:59789"/>
    </ligand>
</feature>
<dbReference type="GO" id="GO:0016435">
    <property type="term" value="F:rRNA (guanine) methyltransferase activity"/>
    <property type="evidence" value="ECO:0007669"/>
    <property type="project" value="TreeGrafter"/>
</dbReference>
<feature type="binding site" evidence="8">
    <location>
        <position position="77"/>
    </location>
    <ligand>
        <name>S-adenosyl-L-methionine</name>
        <dbReference type="ChEBI" id="CHEBI:59789"/>
    </ligand>
</feature>
<sequence>MGRKRKKGSKGRQDKYYYLAREQGYRSRAAFKLIQLNKEFDFLSKSTTLLDLCAAPGGWLQVAAKYMPVSSLIVGVDLVQMKKIPRCKTIKSDITTKHCRQELKKHFKNYKIDVVLHDGSPNVGSAWVKDAYSQSELTLVATKLACEFLRVGGIYVTKVFRSQDYNSLLWVFHQFFEVVTATKPRASRTTSAEIYVICRGYKAPKKIDDRMFEPKYIFKEIEQEKNENILKMKFKKKTRNREGYEAGVPMSRTVKVSEFINSSEPIAIISKYHVLSFDDEESIRYAGHPATTQAIKALCKDLKRIGKYDFKLLLKWRKKILETEKLVKNLLLKEKAKNENENENKKLIQEIEDEDEDEGEDGDDEKEEESINKEIKEKLSFLELLDKRRVRRKKKKEKQMKVKYQERLAYGMITPADLFEINQDHQLFNLKTVENSQDFEKISKVKESEMNKQVGNINELYDEHFEEQDGNYTNSDSEEDITFKRDDDEETDMYKLEKGLDRMYNVYKENVMRRKKAKGLYDENSRLAKEYQPKVSQNFWEIEGMVGEEFEKEKSKLRSKSKQLSDNDELSKPVGESSDSDEEVQINPLVVSFDERGKASGTQRIKEKWFDNPLFDEIDSEDETEEILKLAQEYRDKKQKMDRKKLKEEQSKLQQISKEYEQIKSKNKKQQDVPSNIKFNKDSDSSDDESDRDQEKTSKKKDQEKKKKDKDNNDDDDDPNKISRIYLNPKDPKTQRALSLGPRLVNQKSKRKLIDESYNKFAFNDDDIPSWFNDEEAEHRIRTKPMDKDFIMDLQRRAMEINARPIKKVIEAKARKKRKQMLKLEQIRRRATSILENNDLNNYSKLRQIQKMYGRAKQKPKVNKIYIVSSKGGGKTTSGRKKKGFLNRVKSVDKRMKKDQRNARNNSKGNTKRNSRYKKRRK</sequence>
<feature type="domain" description="DUF3381" evidence="12">
    <location>
        <begin position="235"/>
        <end position="407"/>
    </location>
</feature>
<dbReference type="PANTHER" id="PTHR10920">
    <property type="entry name" value="RIBOSOMAL RNA METHYLTRANSFERASE"/>
    <property type="match status" value="1"/>
</dbReference>
<keyword evidence="6 8" id="KW-0949">S-adenosyl-L-methionine</keyword>
<dbReference type="FunFam" id="3.40.50.150:FF:000004">
    <property type="entry name" value="AdoMet-dependent rRNA methyltransferase SPB1"/>
    <property type="match status" value="1"/>
</dbReference>
<name>A0AAV7ZPE7_9EUKA</name>
<feature type="region of interest" description="Disordered" evidence="9">
    <location>
        <begin position="636"/>
        <end position="736"/>
    </location>
</feature>
<dbReference type="InterPro" id="IPR050082">
    <property type="entry name" value="RNA_methyltr_RlmE"/>
</dbReference>
<evidence type="ECO:0000256" key="2">
    <source>
        <dbReference type="ARBA" id="ARBA00022517"/>
    </source>
</evidence>
<evidence type="ECO:0000256" key="7">
    <source>
        <dbReference type="ARBA" id="ARBA00023242"/>
    </source>
</evidence>
<feature type="binding site" evidence="8">
    <location>
        <position position="57"/>
    </location>
    <ligand>
        <name>S-adenosyl-L-methionine</name>
        <dbReference type="ChEBI" id="CHEBI:59789"/>
    </ligand>
</feature>
<dbReference type="EC" id="2.1.1.-" evidence="8"/>
<dbReference type="GO" id="GO:0005730">
    <property type="term" value="C:nucleolus"/>
    <property type="evidence" value="ECO:0007669"/>
    <property type="project" value="UniProtKB-SubCell"/>
</dbReference>
<feature type="compositionally biased region" description="Acidic residues" evidence="9">
    <location>
        <begin position="614"/>
        <end position="624"/>
    </location>
</feature>
<organism evidence="13 14">
    <name type="scientific">Anaeramoeba flamelloides</name>
    <dbReference type="NCBI Taxonomy" id="1746091"/>
    <lineage>
        <taxon>Eukaryota</taxon>
        <taxon>Metamonada</taxon>
        <taxon>Anaeramoebidae</taxon>
        <taxon>Anaeramoeba</taxon>
    </lineage>
</organism>
<evidence type="ECO:0000256" key="4">
    <source>
        <dbReference type="ARBA" id="ARBA00022603"/>
    </source>
</evidence>
<feature type="region of interest" description="Disordered" evidence="9">
    <location>
        <begin position="467"/>
        <end position="486"/>
    </location>
</feature>
<feature type="compositionally biased region" description="Basic residues" evidence="9">
    <location>
        <begin position="910"/>
        <end position="922"/>
    </location>
</feature>
<dbReference type="Pfam" id="PF01728">
    <property type="entry name" value="FtsJ"/>
    <property type="match status" value="1"/>
</dbReference>
<dbReference type="Pfam" id="PF11861">
    <property type="entry name" value="DUF3381"/>
    <property type="match status" value="1"/>
</dbReference>
<dbReference type="Pfam" id="PF07780">
    <property type="entry name" value="Spb1_C"/>
    <property type="match status" value="1"/>
</dbReference>
<reference evidence="13" key="1">
    <citation type="submission" date="2022-08" db="EMBL/GenBank/DDBJ databases">
        <title>Novel sulphate-reducing endosymbionts in the free-living metamonad Anaeramoeba.</title>
        <authorList>
            <person name="Jerlstrom-Hultqvist J."/>
            <person name="Cepicka I."/>
            <person name="Gallot-Lavallee L."/>
            <person name="Salas-Leiva D."/>
            <person name="Curtis B.A."/>
            <person name="Zahonova K."/>
            <person name="Pipaliya S."/>
            <person name="Dacks J."/>
            <person name="Roger A.J."/>
        </authorList>
    </citation>
    <scope>NUCLEOTIDE SEQUENCE</scope>
    <source>
        <strain evidence="13">Busselton2</strain>
    </source>
</reference>
<dbReference type="GO" id="GO:0000466">
    <property type="term" value="P:maturation of 5.8S rRNA from tricistronic rRNA transcript (SSU-rRNA, 5.8S rRNA, LSU-rRNA)"/>
    <property type="evidence" value="ECO:0007669"/>
    <property type="project" value="TreeGrafter"/>
</dbReference>
<evidence type="ECO:0000256" key="9">
    <source>
        <dbReference type="SAM" id="MobiDB-lite"/>
    </source>
</evidence>
<gene>
    <name evidence="13" type="ORF">M0812_11964</name>
</gene>
<keyword evidence="5 8" id="KW-0808">Transferase</keyword>
<comment type="caution">
    <text evidence="13">The sequence shown here is derived from an EMBL/GenBank/DDBJ whole genome shotgun (WGS) entry which is preliminary data.</text>
</comment>
<dbReference type="Gene3D" id="3.40.50.150">
    <property type="entry name" value="Vaccinia Virus protein VP39"/>
    <property type="match status" value="1"/>
</dbReference>
<evidence type="ECO:0000259" key="11">
    <source>
        <dbReference type="Pfam" id="PF07780"/>
    </source>
</evidence>
<dbReference type="PANTHER" id="PTHR10920:SF13">
    <property type="entry name" value="PRE-RRNA 2'-O-RIBOSE RNA METHYLTRANSFERASE FTSJ3"/>
    <property type="match status" value="1"/>
</dbReference>
<proteinExistence type="inferred from homology"/>
<feature type="region of interest" description="Disordered" evidence="9">
    <location>
        <begin position="343"/>
        <end position="371"/>
    </location>
</feature>
<evidence type="ECO:0000256" key="3">
    <source>
        <dbReference type="ARBA" id="ARBA00022552"/>
    </source>
</evidence>
<dbReference type="InterPro" id="IPR012920">
    <property type="entry name" value="rRNA_MeTfrase_SPB1-like_C"/>
</dbReference>
<evidence type="ECO:0000256" key="1">
    <source>
        <dbReference type="ARBA" id="ARBA00004604"/>
    </source>
</evidence>
<dbReference type="InterPro" id="IPR002877">
    <property type="entry name" value="RNA_MeTrfase_FtsJ_dom"/>
</dbReference>
<keyword evidence="7 8" id="KW-0539">Nucleus</keyword>
<dbReference type="InterPro" id="IPR024576">
    <property type="entry name" value="rRNA_MeTfrase_Spb1_DUF3381"/>
</dbReference>
<evidence type="ECO:0000256" key="6">
    <source>
        <dbReference type="ARBA" id="ARBA00022691"/>
    </source>
</evidence>
<feature type="region of interest" description="Disordered" evidence="9">
    <location>
        <begin position="551"/>
        <end position="624"/>
    </location>
</feature>
<feature type="active site" description="Proton acceptor" evidence="8">
    <location>
        <position position="158"/>
    </location>
</feature>
<keyword evidence="3 8" id="KW-0698">rRNA processing</keyword>
<comment type="subcellular location">
    <subcellularLocation>
        <location evidence="1 8">Nucleus</location>
        <location evidence="1 8">Nucleolus</location>
    </subcellularLocation>
</comment>
<feature type="compositionally biased region" description="Basic and acidic residues" evidence="9">
    <location>
        <begin position="890"/>
        <end position="902"/>
    </location>
</feature>
<evidence type="ECO:0000313" key="14">
    <source>
        <dbReference type="Proteomes" id="UP001146793"/>
    </source>
</evidence>
<dbReference type="HAMAP" id="MF_03163">
    <property type="entry name" value="RNA_methyltr_E_SPB1"/>
    <property type="match status" value="1"/>
</dbReference>
<dbReference type="EMBL" id="JANTQA010000026">
    <property type="protein sequence ID" value="KAJ3442233.1"/>
    <property type="molecule type" value="Genomic_DNA"/>
</dbReference>
<dbReference type="GO" id="GO:0030687">
    <property type="term" value="C:preribosome, large subunit precursor"/>
    <property type="evidence" value="ECO:0007669"/>
    <property type="project" value="TreeGrafter"/>
</dbReference>
<dbReference type="HAMAP" id="MF_01547">
    <property type="entry name" value="RNA_methyltr_E"/>
    <property type="match status" value="1"/>
</dbReference>
<evidence type="ECO:0000256" key="8">
    <source>
        <dbReference type="HAMAP-Rule" id="MF_03163"/>
    </source>
</evidence>
<feature type="compositionally biased region" description="Basic and acidic residues" evidence="9">
    <location>
        <begin position="593"/>
        <end position="610"/>
    </location>
</feature>
<evidence type="ECO:0000256" key="5">
    <source>
        <dbReference type="ARBA" id="ARBA00022679"/>
    </source>
</evidence>
<dbReference type="InterPro" id="IPR015507">
    <property type="entry name" value="rRNA-MeTfrase_E"/>
</dbReference>
<comment type="catalytic activity">
    <reaction evidence="8">
        <text>a ribonucleotide in rRNA + S-adenosyl-L-methionine = a 2'-O-methylribonucleotide in rRNA + S-adenosyl-L-homocysteine + H(+)</text>
        <dbReference type="Rhea" id="RHEA:48628"/>
        <dbReference type="Rhea" id="RHEA-COMP:12164"/>
        <dbReference type="Rhea" id="RHEA-COMP:12165"/>
        <dbReference type="ChEBI" id="CHEBI:15378"/>
        <dbReference type="ChEBI" id="CHEBI:57856"/>
        <dbReference type="ChEBI" id="CHEBI:59789"/>
        <dbReference type="ChEBI" id="CHEBI:90675"/>
        <dbReference type="ChEBI" id="CHEBI:90676"/>
    </reaction>
</comment>
<dbReference type="InterPro" id="IPR028589">
    <property type="entry name" value="SPB1-like"/>
</dbReference>
<dbReference type="AlphaFoldDB" id="A0AAV7ZPE7"/>
<dbReference type="SUPFAM" id="SSF53335">
    <property type="entry name" value="S-adenosyl-L-methionine-dependent methyltransferases"/>
    <property type="match status" value="1"/>
</dbReference>
<feature type="region of interest" description="Disordered" evidence="9">
    <location>
        <begin position="870"/>
        <end position="922"/>
    </location>
</feature>
<dbReference type="Proteomes" id="UP001146793">
    <property type="component" value="Unassembled WGS sequence"/>
</dbReference>
<feature type="binding site" evidence="8">
    <location>
        <position position="59"/>
    </location>
    <ligand>
        <name>S-adenosyl-L-methionine</name>
        <dbReference type="ChEBI" id="CHEBI:59789"/>
    </ligand>
</feature>
<evidence type="ECO:0000259" key="12">
    <source>
        <dbReference type="Pfam" id="PF11861"/>
    </source>
</evidence>